<dbReference type="EMBL" id="GBRH01270603">
    <property type="protein sequence ID" value="JAD27292.1"/>
    <property type="molecule type" value="Transcribed_RNA"/>
</dbReference>
<name>A0A0A8YXE1_ARUDO</name>
<accession>A0A0A8YXE1</accession>
<protein>
    <submittedName>
        <fullName evidence="1">Uncharacterized protein</fullName>
    </submittedName>
</protein>
<organism evidence="1">
    <name type="scientific">Arundo donax</name>
    <name type="common">Giant reed</name>
    <name type="synonym">Donax arundinaceus</name>
    <dbReference type="NCBI Taxonomy" id="35708"/>
    <lineage>
        <taxon>Eukaryota</taxon>
        <taxon>Viridiplantae</taxon>
        <taxon>Streptophyta</taxon>
        <taxon>Embryophyta</taxon>
        <taxon>Tracheophyta</taxon>
        <taxon>Spermatophyta</taxon>
        <taxon>Magnoliopsida</taxon>
        <taxon>Liliopsida</taxon>
        <taxon>Poales</taxon>
        <taxon>Poaceae</taxon>
        <taxon>PACMAD clade</taxon>
        <taxon>Arundinoideae</taxon>
        <taxon>Arundineae</taxon>
        <taxon>Arundo</taxon>
    </lineage>
</organism>
<evidence type="ECO:0000313" key="1">
    <source>
        <dbReference type="EMBL" id="JAD27292.1"/>
    </source>
</evidence>
<reference evidence="1" key="1">
    <citation type="submission" date="2014-09" db="EMBL/GenBank/DDBJ databases">
        <authorList>
            <person name="Magalhaes I.L.F."/>
            <person name="Oliveira U."/>
            <person name="Santos F.R."/>
            <person name="Vidigal T.H.D.A."/>
            <person name="Brescovit A.D."/>
            <person name="Santos A.J."/>
        </authorList>
    </citation>
    <scope>NUCLEOTIDE SEQUENCE</scope>
    <source>
        <tissue evidence="1">Shoot tissue taken approximately 20 cm above the soil surface</tissue>
    </source>
</reference>
<proteinExistence type="predicted"/>
<dbReference type="AlphaFoldDB" id="A0A0A8YXE1"/>
<sequence length="66" mass="7943">MVLQNTMVLKNYEVFGCNKSCSFETKASPKLLFFWSFRNCTRDLFFLNHVIAHLWFLKLVCQYHSF</sequence>
<reference evidence="1" key="2">
    <citation type="journal article" date="2015" name="Data Brief">
        <title>Shoot transcriptome of the giant reed, Arundo donax.</title>
        <authorList>
            <person name="Barrero R.A."/>
            <person name="Guerrero F.D."/>
            <person name="Moolhuijzen P."/>
            <person name="Goolsby J.A."/>
            <person name="Tidwell J."/>
            <person name="Bellgard S.E."/>
            <person name="Bellgard M.I."/>
        </authorList>
    </citation>
    <scope>NUCLEOTIDE SEQUENCE</scope>
    <source>
        <tissue evidence="1">Shoot tissue taken approximately 20 cm above the soil surface</tissue>
    </source>
</reference>